<dbReference type="EMBL" id="SNWX01000006">
    <property type="protein sequence ID" value="TDO92330.1"/>
    <property type="molecule type" value="Genomic_DNA"/>
</dbReference>
<dbReference type="RefSeq" id="WP_133514564.1">
    <property type="nucleotide sequence ID" value="NZ_SNWX01000006.1"/>
</dbReference>
<proteinExistence type="predicted"/>
<reference evidence="2 3" key="1">
    <citation type="submission" date="2019-03" db="EMBL/GenBank/DDBJ databases">
        <title>Subsurface microbial communities from deep shales in Ohio and West Virginia, USA.</title>
        <authorList>
            <person name="Wrighton K."/>
        </authorList>
    </citation>
    <scope>NUCLEOTIDE SEQUENCE [LARGE SCALE GENOMIC DNA]</scope>
    <source>
        <strain evidence="2 3">MA284_T2</strain>
    </source>
</reference>
<sequence length="162" mass="19261">MPKFLSRQDQKIAEILTHFKAFYESKIDDYEENEKIDKSTKFMRTIKMARTYTGKVVDMLQDRITKDQQNNIDEMVSQTKLSLDYTDQARKKKKKMRKTDDITAIETDDLYDIINFTLYSNCRGCDLEPEDKHNCDLKELLMKYDIPVVQSGEMEERCPFEQ</sequence>
<protein>
    <recommendedName>
        <fullName evidence="1">DUF5651 domain-containing protein</fullName>
    </recommendedName>
</protein>
<dbReference type="OrthoDB" id="9954774at2"/>
<accession>A0A4R6LWU3</accession>
<evidence type="ECO:0000259" key="1">
    <source>
        <dbReference type="Pfam" id="PF18892"/>
    </source>
</evidence>
<comment type="caution">
    <text evidence="2">The sequence shown here is derived from an EMBL/GenBank/DDBJ whole genome shotgun (WGS) entry which is preliminary data.</text>
</comment>
<dbReference type="InterPro" id="IPR043711">
    <property type="entry name" value="DUF5651"/>
</dbReference>
<feature type="domain" description="DUF5651" evidence="1">
    <location>
        <begin position="106"/>
        <end position="161"/>
    </location>
</feature>
<name>A0A4R6LWU3_9FIRM</name>
<dbReference type="Proteomes" id="UP000295064">
    <property type="component" value="Unassembled WGS sequence"/>
</dbReference>
<evidence type="ECO:0000313" key="3">
    <source>
        <dbReference type="Proteomes" id="UP000295064"/>
    </source>
</evidence>
<dbReference type="Pfam" id="PF18892">
    <property type="entry name" value="DUF5651"/>
    <property type="match status" value="1"/>
</dbReference>
<evidence type="ECO:0000313" key="2">
    <source>
        <dbReference type="EMBL" id="TDO92330.1"/>
    </source>
</evidence>
<gene>
    <name evidence="2" type="ORF">DFR79_106143</name>
</gene>
<dbReference type="AlphaFoldDB" id="A0A4R6LWU3"/>
<organism evidence="2 3">
    <name type="scientific">Halanaerobium saccharolyticum</name>
    <dbReference type="NCBI Taxonomy" id="43595"/>
    <lineage>
        <taxon>Bacteria</taxon>
        <taxon>Bacillati</taxon>
        <taxon>Bacillota</taxon>
        <taxon>Clostridia</taxon>
        <taxon>Halanaerobiales</taxon>
        <taxon>Halanaerobiaceae</taxon>
        <taxon>Halanaerobium</taxon>
    </lineage>
</organism>